<feature type="chain" id="PRO_5044001616" description="DUF7143 domain-containing protein" evidence="1">
    <location>
        <begin position="21"/>
        <end position="193"/>
    </location>
</feature>
<dbReference type="InterPro" id="IPR055567">
    <property type="entry name" value="DUF7143"/>
</dbReference>
<feature type="signal peptide" evidence="1">
    <location>
        <begin position="1"/>
        <end position="20"/>
    </location>
</feature>
<gene>
    <name evidence="3" type="ORF">TWF694_011662</name>
</gene>
<dbReference type="Proteomes" id="UP001365542">
    <property type="component" value="Unassembled WGS sequence"/>
</dbReference>
<dbReference type="AlphaFoldDB" id="A0AAV9X728"/>
<protein>
    <recommendedName>
        <fullName evidence="2">DUF7143 domain-containing protein</fullName>
    </recommendedName>
</protein>
<evidence type="ECO:0000256" key="1">
    <source>
        <dbReference type="SAM" id="SignalP"/>
    </source>
</evidence>
<proteinExistence type="predicted"/>
<comment type="caution">
    <text evidence="3">The sequence shown here is derived from an EMBL/GenBank/DDBJ whole genome shotgun (WGS) entry which is preliminary data.</text>
</comment>
<organism evidence="3 4">
    <name type="scientific">Orbilia ellipsospora</name>
    <dbReference type="NCBI Taxonomy" id="2528407"/>
    <lineage>
        <taxon>Eukaryota</taxon>
        <taxon>Fungi</taxon>
        <taxon>Dikarya</taxon>
        <taxon>Ascomycota</taxon>
        <taxon>Pezizomycotina</taxon>
        <taxon>Orbiliomycetes</taxon>
        <taxon>Orbiliales</taxon>
        <taxon>Orbiliaceae</taxon>
        <taxon>Orbilia</taxon>
    </lineage>
</organism>
<accession>A0AAV9X728</accession>
<dbReference type="Pfam" id="PF23631">
    <property type="entry name" value="DUF7143"/>
    <property type="match status" value="1"/>
</dbReference>
<reference evidence="3 4" key="1">
    <citation type="submission" date="2019-10" db="EMBL/GenBank/DDBJ databases">
        <authorList>
            <person name="Palmer J.M."/>
        </authorList>
    </citation>
    <scope>NUCLEOTIDE SEQUENCE [LARGE SCALE GENOMIC DNA]</scope>
    <source>
        <strain evidence="3 4">TWF694</strain>
    </source>
</reference>
<keyword evidence="1" id="KW-0732">Signal</keyword>
<keyword evidence="4" id="KW-1185">Reference proteome</keyword>
<sequence length="193" mass="20480">MYFQPSFVLLTSILPLLATSLPIINLAPRAALCSIIGKTALPAETQEAADAIASVVTCNTALRPLQGIPDTISGGIKFSSINFAASKLTPLDFALQTFSTPTPPRSASLTTFQNQLNVYVAQEAGIRSINGNLAIKAPKFFLEFQIARIKTSQGQTITDPGQTVEHLLGKVIKNAGRVSQATIDAVNKLATQL</sequence>
<evidence type="ECO:0000313" key="4">
    <source>
        <dbReference type="Proteomes" id="UP001365542"/>
    </source>
</evidence>
<dbReference type="PANTHER" id="PTHR37592:SF1">
    <property type="match status" value="1"/>
</dbReference>
<dbReference type="EMBL" id="JAVHJO010000009">
    <property type="protein sequence ID" value="KAK6537477.1"/>
    <property type="molecule type" value="Genomic_DNA"/>
</dbReference>
<evidence type="ECO:0000259" key="2">
    <source>
        <dbReference type="Pfam" id="PF23631"/>
    </source>
</evidence>
<dbReference type="PANTHER" id="PTHR37592">
    <property type="match status" value="1"/>
</dbReference>
<name>A0AAV9X728_9PEZI</name>
<evidence type="ECO:0000313" key="3">
    <source>
        <dbReference type="EMBL" id="KAK6537477.1"/>
    </source>
</evidence>
<feature type="domain" description="DUF7143" evidence="2">
    <location>
        <begin position="35"/>
        <end position="192"/>
    </location>
</feature>